<dbReference type="AlphaFoldDB" id="A0A834R2G3"/>
<gene>
    <name evidence="1" type="ORF">SSS_6052</name>
</gene>
<dbReference type="Proteomes" id="UP000070412">
    <property type="component" value="Unassembled WGS sequence"/>
</dbReference>
<evidence type="ECO:0000313" key="2">
    <source>
        <dbReference type="EnsemblMetazoa" id="KAF7488480.1"/>
    </source>
</evidence>
<reference evidence="3" key="1">
    <citation type="journal article" date="2020" name="PLoS Negl. Trop. Dis.">
        <title>High-quality nuclear genome for Sarcoptes scabiei-A critical resource for a neglected parasite.</title>
        <authorList>
            <person name="Korhonen P.K."/>
            <person name="Gasser R.B."/>
            <person name="Ma G."/>
            <person name="Wang T."/>
            <person name="Stroehlein A.J."/>
            <person name="Young N.D."/>
            <person name="Ang C.S."/>
            <person name="Fernando D.D."/>
            <person name="Lu H.C."/>
            <person name="Taylor S."/>
            <person name="Reynolds S.L."/>
            <person name="Mofiz E."/>
            <person name="Najaraj S.H."/>
            <person name="Gowda H."/>
            <person name="Madugundu A."/>
            <person name="Renuse S."/>
            <person name="Holt D."/>
            <person name="Pandey A."/>
            <person name="Papenfuss A.T."/>
            <person name="Fischer K."/>
        </authorList>
    </citation>
    <scope>NUCLEOTIDE SEQUENCE [LARGE SCALE GENOMIC DNA]</scope>
</reference>
<keyword evidence="3" id="KW-1185">Reference proteome</keyword>
<dbReference type="EMBL" id="WVUK01000066">
    <property type="protein sequence ID" value="KAF7488480.1"/>
    <property type="molecule type" value="Genomic_DNA"/>
</dbReference>
<sequence>MDQIILEIINGMIEIIEEKSFAPKLDEFFAQSSNNFTITRDFQRMKLVKCIAETIQHKNDRLIFDDNYLDKLESSSRKLFLQSSEKRKLSDLYREDSLIDEKENLDQNFANKINHLRLGLSRIRSIRDSEKWRKKTMLEFEIVSA</sequence>
<reference evidence="2" key="3">
    <citation type="submission" date="2022-06" db="UniProtKB">
        <authorList>
            <consortium name="EnsemblMetazoa"/>
        </authorList>
    </citation>
    <scope>IDENTIFICATION</scope>
</reference>
<dbReference type="EnsemblMetazoa" id="SSS_6052s_mrna">
    <property type="protein sequence ID" value="KAF7488480.1"/>
    <property type="gene ID" value="SSS_6052"/>
</dbReference>
<name>A0A834R2G3_SARSC</name>
<evidence type="ECO:0000313" key="1">
    <source>
        <dbReference type="EMBL" id="KAF7488480.1"/>
    </source>
</evidence>
<organism evidence="1">
    <name type="scientific">Sarcoptes scabiei</name>
    <name type="common">Itch mite</name>
    <name type="synonym">Acarus scabiei</name>
    <dbReference type="NCBI Taxonomy" id="52283"/>
    <lineage>
        <taxon>Eukaryota</taxon>
        <taxon>Metazoa</taxon>
        <taxon>Ecdysozoa</taxon>
        <taxon>Arthropoda</taxon>
        <taxon>Chelicerata</taxon>
        <taxon>Arachnida</taxon>
        <taxon>Acari</taxon>
        <taxon>Acariformes</taxon>
        <taxon>Sarcoptiformes</taxon>
        <taxon>Astigmata</taxon>
        <taxon>Psoroptidia</taxon>
        <taxon>Sarcoptoidea</taxon>
        <taxon>Sarcoptidae</taxon>
        <taxon>Sarcoptinae</taxon>
        <taxon>Sarcoptes</taxon>
    </lineage>
</organism>
<accession>A0A834R2G3</accession>
<evidence type="ECO:0000313" key="3">
    <source>
        <dbReference type="Proteomes" id="UP000070412"/>
    </source>
</evidence>
<reference evidence="1" key="2">
    <citation type="submission" date="2020-01" db="EMBL/GenBank/DDBJ databases">
        <authorList>
            <person name="Korhonen P.K.K."/>
            <person name="Guangxu M.G."/>
            <person name="Wang T.W."/>
            <person name="Stroehlein A.J.S."/>
            <person name="Young N.D."/>
            <person name="Ang C.-S.A."/>
            <person name="Fernando D.W.F."/>
            <person name="Lu H.L."/>
            <person name="Taylor S.T."/>
            <person name="Ehtesham M.E.M."/>
            <person name="Najaraj S.H.N."/>
            <person name="Harsha G.H.G."/>
            <person name="Madugundu A.M."/>
            <person name="Renuse S.R."/>
            <person name="Holt D.H."/>
            <person name="Pandey A.P."/>
            <person name="Papenfuss A.P."/>
            <person name="Gasser R.B.G."/>
            <person name="Fischer K.F."/>
        </authorList>
    </citation>
    <scope>NUCLEOTIDE SEQUENCE</scope>
    <source>
        <strain evidence="1">SSS_KF_BRIS2020</strain>
    </source>
</reference>
<protein>
    <submittedName>
        <fullName evidence="1 2">Uncharacterized protein</fullName>
    </submittedName>
</protein>
<proteinExistence type="predicted"/>